<keyword evidence="8 12" id="KW-0326">Glycosidase</keyword>
<comment type="catalytic activity">
    <reaction evidence="10">
        <text>N(4)-(alpha-D-Man-(1-&gt;2)-alpha-D-Man-(1-&gt;2)-alpha-D-Man-(1-&gt;3)-[alpha-D-Man-(1-&gt;2)-alpha-D-Man-(1-&gt;3)-[alpha-D-Man-(1-&gt;2)-alpha-D-Man-(1-&gt;6)]-alpha-D-Man-(1-&gt;6)]-beta-D-Man-(1-&gt;4)-beta-D-GlcNAc-(1-&gt;4)-beta-D-GlcNAc)-L-asparaginyl-[protein] (N-glucan mannose isomer 9A1,2,3B1,2,3) + 4 H2O = N(4)-(alpha-D-Man-(1-&gt;3)-[alpha-D-Man-(1-&gt;3)-[alpha-D-Man-(1-&gt;6)]-alpha-D-Man-(1-&gt;6)]-beta-D-Man-(1-&gt;4)-beta-D-GlcNAc-(1-&gt;4)-beta-D-GlcNAc)-L-asparaginyl-[protein] (N-glucan mannose isomer 5A1,2) + 4 beta-D-mannose</text>
        <dbReference type="Rhea" id="RHEA:56008"/>
        <dbReference type="Rhea" id="RHEA-COMP:14356"/>
        <dbReference type="Rhea" id="RHEA-COMP:14367"/>
        <dbReference type="ChEBI" id="CHEBI:15377"/>
        <dbReference type="ChEBI" id="CHEBI:28563"/>
        <dbReference type="ChEBI" id="CHEBI:59087"/>
        <dbReference type="ChEBI" id="CHEBI:139493"/>
        <dbReference type="EC" id="3.2.1.113"/>
    </reaction>
</comment>
<dbReference type="PANTHER" id="PTHR11742">
    <property type="entry name" value="MANNOSYL-OLIGOSACCHARIDE ALPHA-1,2-MANNOSIDASE-RELATED"/>
    <property type="match status" value="1"/>
</dbReference>
<dbReference type="Pfam" id="PF01532">
    <property type="entry name" value="Glyco_hydro_47"/>
    <property type="match status" value="1"/>
</dbReference>
<dbReference type="SUPFAM" id="SSF48225">
    <property type="entry name" value="Seven-hairpin glycosidases"/>
    <property type="match status" value="1"/>
</dbReference>
<accession>A0A8H4RAG3</accession>
<evidence type="ECO:0000259" key="13">
    <source>
        <dbReference type="Pfam" id="PF01965"/>
    </source>
</evidence>
<dbReference type="Proteomes" id="UP000566819">
    <property type="component" value="Unassembled WGS sequence"/>
</dbReference>
<dbReference type="GO" id="GO:0005975">
    <property type="term" value="P:carbohydrate metabolic process"/>
    <property type="evidence" value="ECO:0007669"/>
    <property type="project" value="InterPro"/>
</dbReference>
<dbReference type="EC" id="3.2.1.-" evidence="12"/>
<dbReference type="SUPFAM" id="SSF52317">
    <property type="entry name" value="Class I glutamine amidotransferase-like"/>
    <property type="match status" value="1"/>
</dbReference>
<keyword evidence="6 11" id="KW-1015">Disulfide bond</keyword>
<dbReference type="CDD" id="cd03141">
    <property type="entry name" value="GATase1_Hsp31_like"/>
    <property type="match status" value="1"/>
</dbReference>
<dbReference type="OrthoDB" id="8118055at2759"/>
<evidence type="ECO:0000256" key="5">
    <source>
        <dbReference type="ARBA" id="ARBA00022801"/>
    </source>
</evidence>
<dbReference type="InterPro" id="IPR001382">
    <property type="entry name" value="Glyco_hydro_47"/>
</dbReference>
<comment type="caution">
    <text evidence="14">The sequence shown here is derived from an EMBL/GenBank/DDBJ whole genome shotgun (WGS) entry which is preliminary data.</text>
</comment>
<gene>
    <name evidence="14" type="ORF">G7Y89_g12422</name>
</gene>
<dbReference type="InterPro" id="IPR012341">
    <property type="entry name" value="6hp_glycosidase-like_sf"/>
</dbReference>
<keyword evidence="5 12" id="KW-0378">Hydrolase</keyword>
<dbReference type="Gene3D" id="3.40.50.880">
    <property type="match status" value="1"/>
</dbReference>
<comment type="pathway">
    <text evidence="2">Protein modification; protein glycosylation.</text>
</comment>
<comment type="catalytic activity">
    <reaction evidence="9">
        <text>N(4)-(alpha-D-Man-(1-&gt;2)-alpha-D-Man-(1-&gt;2)-alpha-D-Man-(1-&gt;3)-[alpha-D-Man-(1-&gt;3)-[alpha-D-Man-(1-&gt;2)-alpha-D-Man-(1-&gt;6)]-alpha-D-Man-(1-&gt;6)]-beta-D-Man-(1-&gt;4)-beta-D-GlcNAc-(1-&gt;4)-beta-D-GlcNAc)-L-asparaginyl-[protein] (N-glucan mannose isomer 8A1,2,3B1,3) + 3 H2O = N(4)-(alpha-D-Man-(1-&gt;3)-[alpha-D-Man-(1-&gt;3)-[alpha-D-Man-(1-&gt;6)]-alpha-D-Man-(1-&gt;6)]-beta-D-Man-(1-&gt;4)-beta-D-GlcNAc-(1-&gt;4)-beta-D-GlcNAc)-L-asparaginyl-[protein] (N-glucan mannose isomer 5A1,2) + 3 beta-D-mannose</text>
        <dbReference type="Rhea" id="RHEA:56028"/>
        <dbReference type="Rhea" id="RHEA-COMP:14358"/>
        <dbReference type="Rhea" id="RHEA-COMP:14367"/>
        <dbReference type="ChEBI" id="CHEBI:15377"/>
        <dbReference type="ChEBI" id="CHEBI:28563"/>
        <dbReference type="ChEBI" id="CHEBI:59087"/>
        <dbReference type="ChEBI" id="CHEBI:60628"/>
        <dbReference type="EC" id="3.2.1.113"/>
    </reaction>
</comment>
<evidence type="ECO:0000256" key="12">
    <source>
        <dbReference type="RuleBase" id="RU361193"/>
    </source>
</evidence>
<organism evidence="14 15">
    <name type="scientific">Cudoniella acicularis</name>
    <dbReference type="NCBI Taxonomy" id="354080"/>
    <lineage>
        <taxon>Eukaryota</taxon>
        <taxon>Fungi</taxon>
        <taxon>Dikarya</taxon>
        <taxon>Ascomycota</taxon>
        <taxon>Pezizomycotina</taxon>
        <taxon>Leotiomycetes</taxon>
        <taxon>Helotiales</taxon>
        <taxon>Tricladiaceae</taxon>
        <taxon>Cudoniella</taxon>
    </lineage>
</organism>
<dbReference type="EMBL" id="JAAMPI010001306">
    <property type="protein sequence ID" value="KAF4625741.1"/>
    <property type="molecule type" value="Genomic_DNA"/>
</dbReference>
<dbReference type="InterPro" id="IPR036026">
    <property type="entry name" value="Seven-hairpin_glycosidases"/>
</dbReference>
<name>A0A8H4RAG3_9HELO</name>
<reference evidence="14 15" key="1">
    <citation type="submission" date="2020-03" db="EMBL/GenBank/DDBJ databases">
        <title>Draft Genome Sequence of Cudoniella acicularis.</title>
        <authorList>
            <person name="Buettner E."/>
            <person name="Kellner H."/>
        </authorList>
    </citation>
    <scope>NUCLEOTIDE SEQUENCE [LARGE SCALE GENOMIC DNA]</scope>
    <source>
        <strain evidence="14 15">DSM 108380</strain>
    </source>
</reference>
<comment type="similarity">
    <text evidence="3 12">Belongs to the glycosyl hydrolase 47 family.</text>
</comment>
<keyword evidence="15" id="KW-1185">Reference proteome</keyword>
<dbReference type="GO" id="GO:0005783">
    <property type="term" value="C:endoplasmic reticulum"/>
    <property type="evidence" value="ECO:0007669"/>
    <property type="project" value="TreeGrafter"/>
</dbReference>
<dbReference type="Gene3D" id="1.50.10.10">
    <property type="match status" value="1"/>
</dbReference>
<dbReference type="GO" id="GO:0005509">
    <property type="term" value="F:calcium ion binding"/>
    <property type="evidence" value="ECO:0007669"/>
    <property type="project" value="InterPro"/>
</dbReference>
<dbReference type="Pfam" id="PF01965">
    <property type="entry name" value="DJ-1_PfpI"/>
    <property type="match status" value="1"/>
</dbReference>
<evidence type="ECO:0000256" key="7">
    <source>
        <dbReference type="ARBA" id="ARBA00023180"/>
    </source>
</evidence>
<evidence type="ECO:0000256" key="9">
    <source>
        <dbReference type="ARBA" id="ARBA00047669"/>
    </source>
</evidence>
<evidence type="ECO:0000313" key="14">
    <source>
        <dbReference type="EMBL" id="KAF4625741.1"/>
    </source>
</evidence>
<dbReference type="InterPro" id="IPR050749">
    <property type="entry name" value="Glycosyl_Hydrolase_47"/>
</dbReference>
<keyword evidence="7" id="KW-0325">Glycoprotein</keyword>
<comment type="cofactor">
    <cofactor evidence="1">
        <name>Ca(2+)</name>
        <dbReference type="ChEBI" id="CHEBI:29108"/>
    </cofactor>
</comment>
<evidence type="ECO:0000256" key="10">
    <source>
        <dbReference type="ARBA" id="ARBA00048605"/>
    </source>
</evidence>
<feature type="domain" description="DJ-1/PfpI" evidence="13">
    <location>
        <begin position="521"/>
        <end position="657"/>
    </location>
</feature>
<evidence type="ECO:0000256" key="11">
    <source>
        <dbReference type="PIRSR" id="PIRSR601382-3"/>
    </source>
</evidence>
<sequence length="661" mass="72410">MQVNSEAYQYAFNAYVKYAWGYDELQPLTKTGTNDWYGWGVTVVDGLDTAVIMELTDVVSKMLGWIKSVDFTTTPGGDVEMFDTTIRYLGGLLSSYDLLKSGQFYNDYPADQIDALLTQAKILADKLAYGFLTPSGMSAVDVNFLTNTPVEGTYTASNGVTYNSTNTASAGSFLIEWYRLATLTGNTTYRSLVDTGEYYLVHPSPAPTYPGLVGTQFDTTAGGMLNFAGGWHSEVDSFLEYLIKSYHYQADNITKEYADFWLSAAQSTIEHIAVHPYGFDDLTFLSAMDTNGALTYSMDDYSCFAGGNFLLGCKVLGIDSLCDLGIAAADGCHQTYNTTATGLGPIYWAWYDSASNTYPPDSTVDIDNGYRRNGAANGEFIVNGNEVYASFPESVESWFYAHRITGDPRWAEYGWDMFLALNETARNSVAFATVNNVGMPWGESQSNSLDSFFFAEPEFAHPYEVLSPHCDLTIASPKGGATVLDPISVQLFKDDAYCVEFAATKQKLWTETEKLESFLGRAKEFSAILYVGGFGPMFDLVDNPKSTKLIREFYEADRIVSAVCHGSAALLNATLADGSKLIAGEKVTGFSNEEEIAVDRQKDMPFHLEDALDKASAGNYERSGAAWAPHVIVSSTKKLLTGQNPASAQGLAVELLKKLQE</sequence>
<keyword evidence="4" id="KW-0732">Signal</keyword>
<dbReference type="GO" id="GO:0036503">
    <property type="term" value="P:ERAD pathway"/>
    <property type="evidence" value="ECO:0007669"/>
    <property type="project" value="UniProtKB-ARBA"/>
</dbReference>
<proteinExistence type="inferred from homology"/>
<evidence type="ECO:0000313" key="15">
    <source>
        <dbReference type="Proteomes" id="UP000566819"/>
    </source>
</evidence>
<evidence type="ECO:0000256" key="6">
    <source>
        <dbReference type="ARBA" id="ARBA00023157"/>
    </source>
</evidence>
<dbReference type="GO" id="GO:0016020">
    <property type="term" value="C:membrane"/>
    <property type="evidence" value="ECO:0007669"/>
    <property type="project" value="InterPro"/>
</dbReference>
<dbReference type="PRINTS" id="PR00747">
    <property type="entry name" value="GLYHDRLASE47"/>
</dbReference>
<dbReference type="PANTHER" id="PTHR11742:SF101">
    <property type="entry name" value="MANNOSYL-OLIGOSACCHARIDE ALPHA-1,2-MANNOSIDASE 1B"/>
    <property type="match status" value="1"/>
</dbReference>
<evidence type="ECO:0000256" key="2">
    <source>
        <dbReference type="ARBA" id="ARBA00004922"/>
    </source>
</evidence>
<dbReference type="InterPro" id="IPR002818">
    <property type="entry name" value="DJ-1/PfpI"/>
</dbReference>
<evidence type="ECO:0000256" key="4">
    <source>
        <dbReference type="ARBA" id="ARBA00022729"/>
    </source>
</evidence>
<evidence type="ECO:0000256" key="8">
    <source>
        <dbReference type="ARBA" id="ARBA00023295"/>
    </source>
</evidence>
<dbReference type="UniPathway" id="UPA00378"/>
<protein>
    <recommendedName>
        <fullName evidence="12">alpha-1,2-Mannosidase</fullName>
        <ecNumber evidence="12">3.2.1.-</ecNumber>
    </recommendedName>
</protein>
<dbReference type="InterPro" id="IPR029062">
    <property type="entry name" value="Class_I_gatase-like"/>
</dbReference>
<dbReference type="AlphaFoldDB" id="A0A8H4RAG3"/>
<evidence type="ECO:0000256" key="3">
    <source>
        <dbReference type="ARBA" id="ARBA00007658"/>
    </source>
</evidence>
<dbReference type="GO" id="GO:0004571">
    <property type="term" value="F:mannosyl-oligosaccharide 1,2-alpha-mannosidase activity"/>
    <property type="evidence" value="ECO:0007669"/>
    <property type="project" value="UniProtKB-EC"/>
</dbReference>
<evidence type="ECO:0000256" key="1">
    <source>
        <dbReference type="ARBA" id="ARBA00001913"/>
    </source>
</evidence>
<feature type="disulfide bond" evidence="11">
    <location>
        <begin position="303"/>
        <end position="332"/>
    </location>
</feature>